<reference evidence="2 4" key="1">
    <citation type="submission" date="2016-10" db="EMBL/GenBank/DDBJ databases">
        <authorList>
            <person name="Varghese N."/>
            <person name="Submissions S."/>
        </authorList>
    </citation>
    <scope>NUCLEOTIDE SEQUENCE [LARGE SCALE GENOMIC DNA]</scope>
    <source>
        <strain evidence="2 4">ATCC 43761</strain>
    </source>
</reference>
<sequence length="178" mass="20549">MLKRKLLPLTSMVFVLGLSGLLSQAGTVQAAYGNDGVVTIPKQMRGVWYSYDRDAHNGRKLIFTAHSFNGKPVYSQKSSIVSDYFNGKVKKQQAFDQVTKNWMSGKTTKLKGDVFYEIDPWISFENWSLYQVVFQIINGKKHYILIYSSRYDGGNYYRSKKLAKKMKNYKFAKVNYTM</sequence>
<name>A0AAX3UFK2_9LACO</name>
<protein>
    <submittedName>
        <fullName evidence="3">Uncharacterized protein</fullName>
    </submittedName>
</protein>
<organism evidence="3 5">
    <name type="scientific">Lactobacillus kefiranofaciens</name>
    <dbReference type="NCBI Taxonomy" id="267818"/>
    <lineage>
        <taxon>Bacteria</taxon>
        <taxon>Bacillati</taxon>
        <taxon>Bacillota</taxon>
        <taxon>Bacilli</taxon>
        <taxon>Lactobacillales</taxon>
        <taxon>Lactobacillaceae</taxon>
        <taxon>Lactobacillus</taxon>
    </lineage>
</organism>
<dbReference type="Proteomes" id="UP001242513">
    <property type="component" value="Chromosome"/>
</dbReference>
<evidence type="ECO:0000313" key="4">
    <source>
        <dbReference type="Proteomes" id="UP000181860"/>
    </source>
</evidence>
<dbReference type="EMBL" id="CP123735">
    <property type="protein sequence ID" value="WGO86504.1"/>
    <property type="molecule type" value="Genomic_DNA"/>
</dbReference>
<accession>A0AAX3UFK2</accession>
<dbReference type="Proteomes" id="UP000181860">
    <property type="component" value="Unassembled WGS sequence"/>
</dbReference>
<dbReference type="AlphaFoldDB" id="A0AAX3UFK2"/>
<keyword evidence="4" id="KW-1185">Reference proteome</keyword>
<feature type="chain" id="PRO_5043657323" evidence="1">
    <location>
        <begin position="31"/>
        <end position="178"/>
    </location>
</feature>
<evidence type="ECO:0000313" key="2">
    <source>
        <dbReference type="EMBL" id="SDA37712.1"/>
    </source>
</evidence>
<evidence type="ECO:0000313" key="5">
    <source>
        <dbReference type="Proteomes" id="UP001242513"/>
    </source>
</evidence>
<reference evidence="3" key="2">
    <citation type="journal article" date="2022" name="Food Funct.">
        <title>Lactobacillus kefiranofaciens ZW18 from Kefir enhances the anti-tumor effect of anti-programmed cell death 1 (PD-1) immunotherapy by modulating the gut microbiota.</title>
        <authorList>
            <person name="Zhao J."/>
            <person name="Wang Y."/>
            <person name="Wang J."/>
            <person name="Lv M."/>
            <person name="Zhou C."/>
            <person name="Jia L."/>
            <person name="Geng W."/>
        </authorList>
    </citation>
    <scope>NUCLEOTIDE SEQUENCE</scope>
    <source>
        <strain evidence="3">ZW18</strain>
    </source>
</reference>
<evidence type="ECO:0000256" key="1">
    <source>
        <dbReference type="SAM" id="SignalP"/>
    </source>
</evidence>
<keyword evidence="1" id="KW-0732">Signal</keyword>
<feature type="signal peptide" evidence="1">
    <location>
        <begin position="1"/>
        <end position="30"/>
    </location>
</feature>
<evidence type="ECO:0000313" key="3">
    <source>
        <dbReference type="EMBL" id="WGO86504.1"/>
    </source>
</evidence>
<gene>
    <name evidence="3" type="ORF">QEJ78_03315</name>
    <name evidence="2" type="ORF">SAMN02983011_00161</name>
</gene>
<proteinExistence type="predicted"/>
<dbReference type="EMBL" id="FMXC01000001">
    <property type="protein sequence ID" value="SDA37712.1"/>
    <property type="molecule type" value="Genomic_DNA"/>
</dbReference>
<reference evidence="3" key="3">
    <citation type="submission" date="2023-04" db="EMBL/GenBank/DDBJ databases">
        <authorList>
            <person name="Wang Y."/>
        </authorList>
    </citation>
    <scope>NUCLEOTIDE SEQUENCE</scope>
    <source>
        <strain evidence="3">ZW18</strain>
    </source>
</reference>